<reference evidence="19 20" key="1">
    <citation type="journal article" date="2014" name="Nature">
        <title>The genome of the recently domesticated crop plant sugar beet (Beta vulgaris).</title>
        <authorList>
            <person name="Dohm J.C."/>
            <person name="Minoche A.E."/>
            <person name="Holtgrawe D."/>
            <person name="Capella-Gutierrez S."/>
            <person name="Zakrzewski F."/>
            <person name="Tafer H."/>
            <person name="Rupp O."/>
            <person name="Sorensen T.R."/>
            <person name="Stracke R."/>
            <person name="Reinhardt R."/>
            <person name="Goesmann A."/>
            <person name="Kraft T."/>
            <person name="Schulz B."/>
            <person name="Stadler P.F."/>
            <person name="Schmidt T."/>
            <person name="Gabaldon T."/>
            <person name="Lehrach H."/>
            <person name="Weisshaar B."/>
            <person name="Himmelbauer H."/>
        </authorList>
    </citation>
    <scope>NUCLEOTIDE SEQUENCE [LARGE SCALE GENOMIC DNA]</scope>
    <source>
        <tissue evidence="19">Taproot</tissue>
    </source>
</reference>
<keyword evidence="11" id="KW-0675">Receptor</keyword>
<proteinExistence type="predicted"/>
<evidence type="ECO:0000313" key="19">
    <source>
        <dbReference type="EMBL" id="KMS96636.1"/>
    </source>
</evidence>
<protein>
    <recommendedName>
        <fullName evidence="2">non-specific serine/threonine protein kinase</fullName>
        <ecNumber evidence="2">2.7.11.1</ecNumber>
    </recommendedName>
</protein>
<feature type="signal peptide" evidence="16">
    <location>
        <begin position="1"/>
        <end position="28"/>
    </location>
</feature>
<keyword evidence="5" id="KW-0808">Transferase</keyword>
<dbReference type="InterPro" id="IPR011009">
    <property type="entry name" value="Kinase-like_dom_sf"/>
</dbReference>
<keyword evidence="10 15" id="KW-0472">Membrane</keyword>
<dbReference type="InterPro" id="IPR051824">
    <property type="entry name" value="LRR_Rcpt-Like_S/T_Kinase"/>
</dbReference>
<feature type="domain" description="Malectin" evidence="17">
    <location>
        <begin position="409"/>
        <end position="590"/>
    </location>
</feature>
<evidence type="ECO:0000256" key="16">
    <source>
        <dbReference type="SAM" id="SignalP"/>
    </source>
</evidence>
<evidence type="ECO:0000259" key="18">
    <source>
        <dbReference type="Pfam" id="PF23598"/>
    </source>
</evidence>
<evidence type="ECO:0000313" key="20">
    <source>
        <dbReference type="Proteomes" id="UP000035740"/>
    </source>
</evidence>
<dbReference type="InterPro" id="IPR021720">
    <property type="entry name" value="Malectin_dom"/>
</dbReference>
<sequence>MGSALLGTVSSMLLLILFWVVFPQFGSSSNLCERTSAKEVKALQEIAEEMRKMDWNFEKDPCSNHTSWFSERDPARVTYVNQVTCKCFGGKWHLTNMSLKGQDLSGGLPKSLVKLHYLKTIDLSRNLLSGRIPEEWAKMKLKYVSLMANRLSGQIPKYLGNITTLLYLSIESNLFSGTVPAELGKLVNLKILILNDNNLGGQLPIELHKLARLTELKISSNKFSGRIPDFIQKWKQLKKLEIQGSGFSGPIPLSISLLTNLVELRISDLNGEGSKFPSLENLTHLVRLMLRSCKLYGSIPRYIANMSNLKILDLSFNKLNGSIPNELQYINSLQNMYLANNMLSGPIPGWITNKVDSSHIDLSYNNFDKSSAPSSCNKETLNLYRSFSGEGSLKSSVCLKNFHCRAQYSLHINCGGTETTIRKSTYDEDDERGGAAKFVPRRAEWGFSSSGEFWYSQVPSNYIAKGNPLLGLKDSKLYMTARLSATSLTYYGSCLGKGNYSVTLHFHEIVFANNSYSSLGRRIFDIYIQDKLVHKNFNILEETNKTNTVVKKVFQHIPVNDIIEICFYYAGKGSTGIPVRGTYGPLISAISVKSEFKPPLDRRKITRISGGVATFLLCTTIVGIFICWRKHRSKDMASREQVLAGLDLQTGLFTFRQIKAATNNFSADSKIGEGGFDNSQLKLNWPTRQKICIGVARGYMAPEYALWGYLTYKADVYSFGVFALEIVAGRSNTNFKPDDNYFCLLDWAFALQQQKGNIMELVDPKLGTDYKKEEVLRMIKIALLCTNPSPAVRPVMSEVLSMLEGSMVVQELTLAPGIHSNDWIYQASRRYHDMPSDSETQSLICSLGARNNIPTHQPKSSVIEGDQM</sequence>
<name>A0A0J8B6L9_BETVV</name>
<dbReference type="GO" id="GO:0004674">
    <property type="term" value="F:protein serine/threonine kinase activity"/>
    <property type="evidence" value="ECO:0007669"/>
    <property type="project" value="UniProtKB-EC"/>
</dbReference>
<keyword evidence="9" id="KW-0067">ATP-binding</keyword>
<keyword evidence="3" id="KW-0597">Phosphoprotein</keyword>
<evidence type="ECO:0000256" key="11">
    <source>
        <dbReference type="ARBA" id="ARBA00023170"/>
    </source>
</evidence>
<feature type="domain" description="Disease resistance R13L4/SHOC-2-like LRR" evidence="18">
    <location>
        <begin position="82"/>
        <end position="266"/>
    </location>
</feature>
<dbReference type="EMBL" id="KQ090365">
    <property type="protein sequence ID" value="KMS96636.1"/>
    <property type="molecule type" value="Genomic_DNA"/>
</dbReference>
<dbReference type="GO" id="GO:0005524">
    <property type="term" value="F:ATP binding"/>
    <property type="evidence" value="ECO:0007669"/>
    <property type="project" value="UniProtKB-KW"/>
</dbReference>
<keyword evidence="7" id="KW-0677">Repeat</keyword>
<dbReference type="AlphaFoldDB" id="A0A0J8B6L9"/>
<evidence type="ECO:0000256" key="13">
    <source>
        <dbReference type="ARBA" id="ARBA00047899"/>
    </source>
</evidence>
<evidence type="ECO:0000256" key="8">
    <source>
        <dbReference type="ARBA" id="ARBA00022741"/>
    </source>
</evidence>
<dbReference type="Proteomes" id="UP000035740">
    <property type="component" value="Unassembled WGS sequence"/>
</dbReference>
<dbReference type="Gene3D" id="2.60.120.430">
    <property type="entry name" value="Galactose-binding lectin"/>
    <property type="match status" value="1"/>
</dbReference>
<feature type="transmembrane region" description="Helical" evidence="15">
    <location>
        <begin position="608"/>
        <end position="628"/>
    </location>
</feature>
<dbReference type="InterPro" id="IPR032675">
    <property type="entry name" value="LRR_dom_sf"/>
</dbReference>
<dbReference type="SUPFAM" id="SSF56112">
    <property type="entry name" value="Protein kinase-like (PK-like)"/>
    <property type="match status" value="1"/>
</dbReference>
<dbReference type="PANTHER" id="PTHR48006">
    <property type="entry name" value="LEUCINE-RICH REPEAT-CONTAINING PROTEIN DDB_G0281931-RELATED"/>
    <property type="match status" value="1"/>
</dbReference>
<dbReference type="OrthoDB" id="1938112at2759"/>
<keyword evidence="20" id="KW-1185">Reference proteome</keyword>
<dbReference type="FunFam" id="3.80.10.10:FF:000041">
    <property type="entry name" value="LRR receptor-like serine/threonine-protein kinase ERECTA"/>
    <property type="match status" value="1"/>
</dbReference>
<comment type="subcellular location">
    <subcellularLocation>
        <location evidence="1">Membrane</location>
        <topology evidence="1">Single-pass type I membrane protein</topology>
    </subcellularLocation>
</comment>
<gene>
    <name evidence="19" type="ORF">BVRB_8g200990</name>
</gene>
<feature type="chain" id="PRO_5005294276" description="non-specific serine/threonine protein kinase" evidence="16">
    <location>
        <begin position="29"/>
        <end position="868"/>
    </location>
</feature>
<keyword evidence="15" id="KW-0812">Transmembrane</keyword>
<dbReference type="Gene3D" id="1.10.510.10">
    <property type="entry name" value="Transferase(Phosphotransferase) domain 1"/>
    <property type="match status" value="1"/>
</dbReference>
<dbReference type="InterPro" id="IPR055414">
    <property type="entry name" value="LRR_R13L4/SHOC2-like"/>
</dbReference>
<dbReference type="Gramene" id="KMS96636">
    <property type="protein sequence ID" value="KMS96636"/>
    <property type="gene ID" value="BVRB_8g200990"/>
</dbReference>
<evidence type="ECO:0000256" key="4">
    <source>
        <dbReference type="ARBA" id="ARBA00022614"/>
    </source>
</evidence>
<dbReference type="PANTHER" id="PTHR48006:SF66">
    <property type="entry name" value="PROTEIN KINASE DOMAIN-CONTAINING PROTEIN"/>
    <property type="match status" value="1"/>
</dbReference>
<keyword evidence="4" id="KW-0433">Leucine-rich repeat</keyword>
<dbReference type="Gene3D" id="3.80.10.10">
    <property type="entry name" value="Ribonuclease Inhibitor"/>
    <property type="match status" value="2"/>
</dbReference>
<keyword evidence="15" id="KW-1133">Transmembrane helix</keyword>
<evidence type="ECO:0000256" key="9">
    <source>
        <dbReference type="ARBA" id="ARBA00022840"/>
    </source>
</evidence>
<accession>A0A0J8B6L9</accession>
<dbReference type="eggNOG" id="ENOG502QUIV">
    <property type="taxonomic scope" value="Eukaryota"/>
</dbReference>
<keyword evidence="8" id="KW-0547">Nucleotide-binding</keyword>
<evidence type="ECO:0000256" key="1">
    <source>
        <dbReference type="ARBA" id="ARBA00004479"/>
    </source>
</evidence>
<evidence type="ECO:0000256" key="12">
    <source>
        <dbReference type="ARBA" id="ARBA00023180"/>
    </source>
</evidence>
<evidence type="ECO:0000256" key="14">
    <source>
        <dbReference type="ARBA" id="ARBA00048679"/>
    </source>
</evidence>
<dbReference type="Pfam" id="PF13855">
    <property type="entry name" value="LRR_8"/>
    <property type="match status" value="1"/>
</dbReference>
<evidence type="ECO:0000256" key="3">
    <source>
        <dbReference type="ARBA" id="ARBA00022553"/>
    </source>
</evidence>
<evidence type="ECO:0000256" key="15">
    <source>
        <dbReference type="SAM" id="Phobius"/>
    </source>
</evidence>
<dbReference type="EC" id="2.7.11.1" evidence="2"/>
<evidence type="ECO:0000259" key="17">
    <source>
        <dbReference type="Pfam" id="PF11721"/>
    </source>
</evidence>
<dbReference type="InterPro" id="IPR001611">
    <property type="entry name" value="Leu-rich_rpt"/>
</dbReference>
<dbReference type="Pfam" id="PF11721">
    <property type="entry name" value="Malectin"/>
    <property type="match status" value="1"/>
</dbReference>
<dbReference type="Pfam" id="PF23598">
    <property type="entry name" value="LRR_14"/>
    <property type="match status" value="1"/>
</dbReference>
<evidence type="ECO:0000256" key="2">
    <source>
        <dbReference type="ARBA" id="ARBA00012513"/>
    </source>
</evidence>
<dbReference type="FunFam" id="3.80.10.10:FF:000452">
    <property type="entry name" value="Probable LRR receptor-like serine/threonine-protein kinase RFK1"/>
    <property type="match status" value="1"/>
</dbReference>
<organism evidence="19 20">
    <name type="scientific">Beta vulgaris subsp. vulgaris</name>
    <name type="common">Beet</name>
    <dbReference type="NCBI Taxonomy" id="3555"/>
    <lineage>
        <taxon>Eukaryota</taxon>
        <taxon>Viridiplantae</taxon>
        <taxon>Streptophyta</taxon>
        <taxon>Embryophyta</taxon>
        <taxon>Tracheophyta</taxon>
        <taxon>Spermatophyta</taxon>
        <taxon>Magnoliopsida</taxon>
        <taxon>eudicotyledons</taxon>
        <taxon>Gunneridae</taxon>
        <taxon>Pentapetalae</taxon>
        <taxon>Caryophyllales</taxon>
        <taxon>Chenopodiaceae</taxon>
        <taxon>Betoideae</taxon>
        <taxon>Beta</taxon>
    </lineage>
</organism>
<comment type="catalytic activity">
    <reaction evidence="14">
        <text>L-seryl-[protein] + ATP = O-phospho-L-seryl-[protein] + ADP + H(+)</text>
        <dbReference type="Rhea" id="RHEA:17989"/>
        <dbReference type="Rhea" id="RHEA-COMP:9863"/>
        <dbReference type="Rhea" id="RHEA-COMP:11604"/>
        <dbReference type="ChEBI" id="CHEBI:15378"/>
        <dbReference type="ChEBI" id="CHEBI:29999"/>
        <dbReference type="ChEBI" id="CHEBI:30616"/>
        <dbReference type="ChEBI" id="CHEBI:83421"/>
        <dbReference type="ChEBI" id="CHEBI:456216"/>
        <dbReference type="EC" id="2.7.11.1"/>
    </reaction>
</comment>
<keyword evidence="6 16" id="KW-0732">Signal</keyword>
<dbReference type="FunFam" id="2.60.120.430:FF:000004">
    <property type="entry name" value="Putative leucine-rich repeat receptor-like serine/threonine-protein kinase"/>
    <property type="match status" value="1"/>
</dbReference>
<dbReference type="OMA" id="KYRPDEN"/>
<dbReference type="GO" id="GO:0016020">
    <property type="term" value="C:membrane"/>
    <property type="evidence" value="ECO:0007669"/>
    <property type="project" value="UniProtKB-SubCell"/>
</dbReference>
<evidence type="ECO:0000256" key="10">
    <source>
        <dbReference type="ARBA" id="ARBA00023136"/>
    </source>
</evidence>
<comment type="catalytic activity">
    <reaction evidence="13">
        <text>L-threonyl-[protein] + ATP = O-phospho-L-threonyl-[protein] + ADP + H(+)</text>
        <dbReference type="Rhea" id="RHEA:46608"/>
        <dbReference type="Rhea" id="RHEA-COMP:11060"/>
        <dbReference type="Rhea" id="RHEA-COMP:11605"/>
        <dbReference type="ChEBI" id="CHEBI:15378"/>
        <dbReference type="ChEBI" id="CHEBI:30013"/>
        <dbReference type="ChEBI" id="CHEBI:30616"/>
        <dbReference type="ChEBI" id="CHEBI:61977"/>
        <dbReference type="ChEBI" id="CHEBI:456216"/>
        <dbReference type="EC" id="2.7.11.1"/>
    </reaction>
</comment>
<dbReference type="SUPFAM" id="SSF52058">
    <property type="entry name" value="L domain-like"/>
    <property type="match status" value="1"/>
</dbReference>
<evidence type="ECO:0000256" key="5">
    <source>
        <dbReference type="ARBA" id="ARBA00022679"/>
    </source>
</evidence>
<evidence type="ECO:0000256" key="6">
    <source>
        <dbReference type="ARBA" id="ARBA00022729"/>
    </source>
</evidence>
<evidence type="ECO:0000256" key="7">
    <source>
        <dbReference type="ARBA" id="ARBA00022737"/>
    </source>
</evidence>
<keyword evidence="12" id="KW-0325">Glycoprotein</keyword>